<protein>
    <recommendedName>
        <fullName evidence="1">DNA-directed DNA polymerase</fullName>
        <ecNumber evidence="1">2.7.7.7</ecNumber>
    </recommendedName>
</protein>
<keyword evidence="4" id="KW-0235">DNA replication</keyword>
<gene>
    <name evidence="8" type="ORF">D3W54_04545</name>
</gene>
<keyword evidence="9" id="KW-1185">Reference proteome</keyword>
<accession>A0ABQ6VVF1</accession>
<dbReference type="InterPro" id="IPR008921">
    <property type="entry name" value="DNA_pol3_clamp-load_cplx_C"/>
</dbReference>
<dbReference type="EC" id="2.7.7.7" evidence="1"/>
<keyword evidence="2" id="KW-0808">Transferase</keyword>
<dbReference type="Proteomes" id="UP000427842">
    <property type="component" value="Unassembled WGS sequence"/>
</dbReference>
<evidence type="ECO:0000256" key="5">
    <source>
        <dbReference type="ARBA" id="ARBA00022932"/>
    </source>
</evidence>
<dbReference type="Gene3D" id="1.10.8.60">
    <property type="match status" value="1"/>
</dbReference>
<evidence type="ECO:0000256" key="1">
    <source>
        <dbReference type="ARBA" id="ARBA00012417"/>
    </source>
</evidence>
<proteinExistence type="inferred from homology"/>
<dbReference type="InterPro" id="IPR005790">
    <property type="entry name" value="DNA_polIII_delta"/>
</dbReference>
<evidence type="ECO:0000313" key="9">
    <source>
        <dbReference type="Proteomes" id="UP000427842"/>
    </source>
</evidence>
<keyword evidence="5" id="KW-0239">DNA-directed DNA polymerase</keyword>
<reference evidence="8 9" key="1">
    <citation type="submission" date="2018-09" db="EMBL/GenBank/DDBJ databases">
        <title>Genome sequence and characterization of the bcs clusters for the production of nanocellulose from the low pH resistant strain Komagataeibacter medellinensis ID13488.</title>
        <authorList>
            <person name="Hernandez-Arriaga A.M."/>
            <person name="Del Cerro C."/>
            <person name="Urbina L."/>
            <person name="Eceiza A."/>
            <person name="Retegi A."/>
            <person name="Prieto M.A."/>
        </authorList>
    </citation>
    <scope>NUCLEOTIDE SEQUENCE [LARGE SCALE GENOMIC DNA]</scope>
    <source>
        <strain evidence="8 9">ID13488</strain>
    </source>
</reference>
<evidence type="ECO:0000256" key="6">
    <source>
        <dbReference type="ARBA" id="ARBA00034754"/>
    </source>
</evidence>
<comment type="similarity">
    <text evidence="6">Belongs to the DNA polymerase HolA subunit family.</text>
</comment>
<comment type="caution">
    <text evidence="8">The sequence shown here is derived from an EMBL/GenBank/DDBJ whole genome shotgun (WGS) entry which is preliminary data.</text>
</comment>
<dbReference type="NCBIfam" id="TIGR01128">
    <property type="entry name" value="holA"/>
    <property type="match status" value="1"/>
</dbReference>
<evidence type="ECO:0000256" key="4">
    <source>
        <dbReference type="ARBA" id="ARBA00022705"/>
    </source>
</evidence>
<comment type="catalytic activity">
    <reaction evidence="7">
        <text>DNA(n) + a 2'-deoxyribonucleoside 5'-triphosphate = DNA(n+1) + diphosphate</text>
        <dbReference type="Rhea" id="RHEA:22508"/>
        <dbReference type="Rhea" id="RHEA-COMP:17339"/>
        <dbReference type="Rhea" id="RHEA-COMP:17340"/>
        <dbReference type="ChEBI" id="CHEBI:33019"/>
        <dbReference type="ChEBI" id="CHEBI:61560"/>
        <dbReference type="ChEBI" id="CHEBI:173112"/>
        <dbReference type="EC" id="2.7.7.7"/>
    </reaction>
</comment>
<dbReference type="PANTHER" id="PTHR34388">
    <property type="entry name" value="DNA POLYMERASE III SUBUNIT DELTA"/>
    <property type="match status" value="1"/>
</dbReference>
<evidence type="ECO:0000313" key="8">
    <source>
        <dbReference type="EMBL" id="KAB8123595.1"/>
    </source>
</evidence>
<dbReference type="Gene3D" id="1.20.272.10">
    <property type="match status" value="1"/>
</dbReference>
<sequence>MKVSPRNIATTLQAPGRLRAIVLYGDDVGLIRERATTAAKAICPDLHDPFRVAMLGRADHARLEEEMTALSLSGGRRVIWLREGADDSLLEPLKRSLAQPSDALVIMEAPGLEARSKLRGFVEKDAHCALIGCYPEEGRALEGAIRQMLAAQEVGIDPDALGWMVERAGPDRAATRSEVEKLALFAGTGGRLGLEDVRACVGDAAGVSMEDAAFAAMAGQRREADAAAERALTVDGSRPTDMTRALLSHIHRLRRVRLAMDGGMSRADAMQQLRPPVFFKRTDSFGQALTVWSAPALLRAAQETQALELACKQTGSPDIVLTLRHVARLCSLAQQARRRR</sequence>
<dbReference type="Gene3D" id="3.40.50.300">
    <property type="entry name" value="P-loop containing nucleotide triphosphate hydrolases"/>
    <property type="match status" value="1"/>
</dbReference>
<dbReference type="RefSeq" id="WP_153468713.1">
    <property type="nucleotide sequence ID" value="NZ_QYAZ01000001.1"/>
</dbReference>
<dbReference type="PANTHER" id="PTHR34388:SF1">
    <property type="entry name" value="DNA POLYMERASE III SUBUNIT DELTA"/>
    <property type="match status" value="1"/>
</dbReference>
<dbReference type="SUPFAM" id="SSF48019">
    <property type="entry name" value="post-AAA+ oligomerization domain-like"/>
    <property type="match status" value="1"/>
</dbReference>
<keyword evidence="3" id="KW-0548">Nucleotidyltransferase</keyword>
<dbReference type="InterPro" id="IPR027417">
    <property type="entry name" value="P-loop_NTPase"/>
</dbReference>
<dbReference type="SUPFAM" id="SSF52540">
    <property type="entry name" value="P-loop containing nucleoside triphosphate hydrolases"/>
    <property type="match status" value="1"/>
</dbReference>
<organism evidence="8 9">
    <name type="scientific">Komagataeibacter medellinensis</name>
    <dbReference type="NCBI Taxonomy" id="1177712"/>
    <lineage>
        <taxon>Bacteria</taxon>
        <taxon>Pseudomonadati</taxon>
        <taxon>Pseudomonadota</taxon>
        <taxon>Alphaproteobacteria</taxon>
        <taxon>Acetobacterales</taxon>
        <taxon>Acetobacteraceae</taxon>
        <taxon>Komagataeibacter</taxon>
    </lineage>
</organism>
<evidence type="ECO:0000256" key="7">
    <source>
        <dbReference type="ARBA" id="ARBA00049244"/>
    </source>
</evidence>
<evidence type="ECO:0000256" key="2">
    <source>
        <dbReference type="ARBA" id="ARBA00022679"/>
    </source>
</evidence>
<dbReference type="EMBL" id="QYAZ01000001">
    <property type="protein sequence ID" value="KAB8123595.1"/>
    <property type="molecule type" value="Genomic_DNA"/>
</dbReference>
<name>A0ABQ6VVF1_9PROT</name>
<evidence type="ECO:0000256" key="3">
    <source>
        <dbReference type="ARBA" id="ARBA00022695"/>
    </source>
</evidence>